<dbReference type="SUPFAM" id="SSF56300">
    <property type="entry name" value="Metallo-dependent phosphatases"/>
    <property type="match status" value="1"/>
</dbReference>
<dbReference type="AlphaFoldDB" id="J2EZ46"/>
<gene>
    <name evidence="2" type="ORF">PflQ2_3537</name>
</gene>
<evidence type="ECO:0000259" key="1">
    <source>
        <dbReference type="PROSITE" id="PS00125"/>
    </source>
</evidence>
<dbReference type="Gene3D" id="3.60.21.10">
    <property type="match status" value="1"/>
</dbReference>
<sequence length="243" mass="27195">MYRTTSFPPNKEGRDFAVGDIHGHFKLLTQALDKLDFNSEVDRIFSVGDLIDRGPDSIDALNWLEKPWFHAVRGNHEHMLIECISGHGDIPRHIRNGGAWLYELQPDIQRELLKALQALPLIIEINLSSDQTIGIVHAEAPVMRSNDGWQEAKDAITGKSGKQHQRQALKTALYTREKIEQQDHTPIKGIDRLYVGHSTVPGVRRLGNVIYIDTGCAFSDGALSLVNIQTEMIASISMSEARP</sequence>
<dbReference type="InterPro" id="IPR004843">
    <property type="entry name" value="Calcineurin-like_PHP"/>
</dbReference>
<protein>
    <submittedName>
        <fullName evidence="2">Ser/Thr phosphatase family protein</fullName>
    </submittedName>
</protein>
<accession>J2EZ46</accession>
<feature type="domain" description="Serine/threonine specific protein phosphatases" evidence="1">
    <location>
        <begin position="72"/>
        <end position="77"/>
    </location>
</feature>
<dbReference type="PANTHER" id="PTHR42850">
    <property type="entry name" value="METALLOPHOSPHOESTERASE"/>
    <property type="match status" value="1"/>
</dbReference>
<dbReference type="HOGENOM" id="CLU_023125_1_0_6"/>
<organism evidence="2">
    <name type="scientific">Pseudomonas fluorescens (strain Q2-87)</name>
    <dbReference type="NCBI Taxonomy" id="1038922"/>
    <lineage>
        <taxon>Bacteria</taxon>
        <taxon>Pseudomonadati</taxon>
        <taxon>Pseudomonadota</taxon>
        <taxon>Gammaproteobacteria</taxon>
        <taxon>Pseudomonadales</taxon>
        <taxon>Pseudomonadaceae</taxon>
        <taxon>Pseudomonas</taxon>
    </lineage>
</organism>
<dbReference type="EMBL" id="AGBM01000001">
    <property type="protein sequence ID" value="EJL01928.1"/>
    <property type="molecule type" value="Genomic_DNA"/>
</dbReference>
<proteinExistence type="predicted"/>
<dbReference type="eggNOG" id="COG0639">
    <property type="taxonomic scope" value="Bacteria"/>
</dbReference>
<comment type="caution">
    <text evidence="2">The sequence shown here is derived from an EMBL/GenBank/DDBJ whole genome shotgun (WGS) entry which is preliminary data.</text>
</comment>
<dbReference type="GO" id="GO:0005737">
    <property type="term" value="C:cytoplasm"/>
    <property type="evidence" value="ECO:0007669"/>
    <property type="project" value="TreeGrafter"/>
</dbReference>
<dbReference type="InterPro" id="IPR006186">
    <property type="entry name" value="Ser/Thr-sp_prot-phosphatase"/>
</dbReference>
<dbReference type="InterPro" id="IPR029052">
    <property type="entry name" value="Metallo-depent_PP-like"/>
</dbReference>
<dbReference type="Proteomes" id="UP000007289">
    <property type="component" value="Chromosome"/>
</dbReference>
<dbReference type="Pfam" id="PF00149">
    <property type="entry name" value="Metallophos"/>
    <property type="match status" value="1"/>
</dbReference>
<dbReference type="PROSITE" id="PS00125">
    <property type="entry name" value="SER_THR_PHOSPHATASE"/>
    <property type="match status" value="1"/>
</dbReference>
<dbReference type="GO" id="GO:0016791">
    <property type="term" value="F:phosphatase activity"/>
    <property type="evidence" value="ECO:0007669"/>
    <property type="project" value="TreeGrafter"/>
</dbReference>
<reference evidence="2" key="1">
    <citation type="journal article" date="2012" name="PLoS Genet.">
        <title>Comparative Genomics of Plant-Associated Pseudomonas spp.: Insights into Diversity and Inheritance of Traits Involved in Multitrophic Interactions.</title>
        <authorList>
            <person name="Loper J.E."/>
            <person name="Hassan K.A."/>
            <person name="Mavrodi D.V."/>
            <person name="Davis E.W.II."/>
            <person name="Lim C.K."/>
            <person name="Shaffer B.T."/>
            <person name="Elbourne L.D."/>
            <person name="Stockwell V.O."/>
            <person name="Hartney S.L."/>
            <person name="Breakwell K."/>
            <person name="Henkels M.D."/>
            <person name="Tetu S.G."/>
            <person name="Rangel L.I."/>
            <person name="Kidarsa T.A."/>
            <person name="Wilson N.L."/>
            <person name="van de Mortel J.E."/>
            <person name="Song C."/>
            <person name="Blumhagen R."/>
            <person name="Radune D."/>
            <person name="Hostetler J.B."/>
            <person name="Brinkac L.M."/>
            <person name="Durkin A.S."/>
            <person name="Kluepfel D.A."/>
            <person name="Wechter W.P."/>
            <person name="Anderson A.J."/>
            <person name="Kim Y.C."/>
            <person name="Pierson L.S.III."/>
            <person name="Pierson E.A."/>
            <person name="Lindow S.E."/>
            <person name="Kobayashi D.Y."/>
            <person name="Raaijmakers J.M."/>
            <person name="Weller D.M."/>
            <person name="Thomashow L.S."/>
            <person name="Allen A.E."/>
            <person name="Paulsen I.T."/>
        </authorList>
    </citation>
    <scope>NUCLEOTIDE SEQUENCE [LARGE SCALE GENOMIC DNA]</scope>
    <source>
        <strain evidence="2">Q2-87</strain>
    </source>
</reference>
<dbReference type="RefSeq" id="WP_003183246.1">
    <property type="nucleotide sequence ID" value="NZ_CM001558.1"/>
</dbReference>
<name>J2EZ46_PSEFQ</name>
<dbReference type="InterPro" id="IPR050126">
    <property type="entry name" value="Ap4A_hydrolase"/>
</dbReference>
<evidence type="ECO:0000313" key="2">
    <source>
        <dbReference type="EMBL" id="EJL01928.1"/>
    </source>
</evidence>